<dbReference type="InterPro" id="IPR027417">
    <property type="entry name" value="P-loop_NTPase"/>
</dbReference>
<dbReference type="InterPro" id="IPR011990">
    <property type="entry name" value="TPR-like_helical_dom_sf"/>
</dbReference>
<dbReference type="Proteomes" id="UP000799423">
    <property type="component" value="Unassembled WGS sequence"/>
</dbReference>
<dbReference type="AlphaFoldDB" id="A0A6A7AYJ8"/>
<name>A0A6A7AYJ8_9PLEO</name>
<dbReference type="PANTHER" id="PTHR46082:SF6">
    <property type="entry name" value="AAA+ ATPASE DOMAIN-CONTAINING PROTEIN-RELATED"/>
    <property type="match status" value="1"/>
</dbReference>
<dbReference type="PANTHER" id="PTHR46082">
    <property type="entry name" value="ATP/GTP-BINDING PROTEIN-RELATED"/>
    <property type="match status" value="1"/>
</dbReference>
<dbReference type="Gene3D" id="3.40.50.300">
    <property type="entry name" value="P-loop containing nucleotide triphosphate hydrolases"/>
    <property type="match status" value="1"/>
</dbReference>
<feature type="coiled-coil region" evidence="1">
    <location>
        <begin position="247"/>
        <end position="278"/>
    </location>
</feature>
<proteinExistence type="predicted"/>
<reference evidence="2" key="1">
    <citation type="submission" date="2020-01" db="EMBL/GenBank/DDBJ databases">
        <authorList>
            <consortium name="DOE Joint Genome Institute"/>
            <person name="Haridas S."/>
            <person name="Albert R."/>
            <person name="Binder M."/>
            <person name="Bloem J."/>
            <person name="Labutti K."/>
            <person name="Salamov A."/>
            <person name="Andreopoulos B."/>
            <person name="Baker S.E."/>
            <person name="Barry K."/>
            <person name="Bills G."/>
            <person name="Bluhm B.H."/>
            <person name="Cannon C."/>
            <person name="Castanera R."/>
            <person name="Culley D.E."/>
            <person name="Daum C."/>
            <person name="Ezra D."/>
            <person name="Gonzalez J.B."/>
            <person name="Henrissat B."/>
            <person name="Kuo A."/>
            <person name="Liang C."/>
            <person name="Lipzen A."/>
            <person name="Lutzoni F."/>
            <person name="Magnuson J."/>
            <person name="Mondo S."/>
            <person name="Nolan M."/>
            <person name="Ohm R."/>
            <person name="Pangilinan J."/>
            <person name="Park H.-J."/>
            <person name="Ramirez L."/>
            <person name="Alfaro M."/>
            <person name="Sun H."/>
            <person name="Tritt A."/>
            <person name="Yoshinaga Y."/>
            <person name="Zwiers L.-H."/>
            <person name="Turgeon B.G."/>
            <person name="Goodwin S.B."/>
            <person name="Spatafora J.W."/>
            <person name="Crous P.W."/>
            <person name="Grigoriev I.V."/>
        </authorList>
    </citation>
    <scope>NUCLEOTIDE SEQUENCE</scope>
    <source>
        <strain evidence="2">IPT5</strain>
    </source>
</reference>
<dbReference type="Pfam" id="PF13374">
    <property type="entry name" value="TPR_10"/>
    <property type="match status" value="1"/>
</dbReference>
<sequence>MSWGGSGKTQFACKFAEENRESFWGVFWVDGSSRERLRQTFSQNVSTVGKVESNEKAALRWLSNCTKPWLLIIDNADDPDLDLNEYLPRRWRGHILITTRDPLYKSYGTVETGFFEFQGLENNEASFLLLTAAGQAQPWTSNVRGGRAIAEVFGHLALAITHAGKTIRQGFCKLHEYLEYHKREWERMRLRRQAVKSLHVADDLDVLTTFELNRRVIEDRANKASRDALQVLDTFAFLHDQDNGIRFDILERAITNAKAENRQQLEQLQEEVQARASRPPPPWSVWYKDILFAILASFTRTVAHPCYLMYIIRVGRESEDFDSDRLRAALRQLTQSSLIIHNDKSDSYSMHPLVHKWAQERPDMSIAEQGVWSEAAAVLLYSQIHLAHVAYVRDCQQSIEQRMRDKRMARMKPWPVFDSGFNKEKALMYAKFSIVYAQHGKWDEARRLQLAVRDFTMQVLGMQHATTRRITLALSATPFHLGQSDDAAALQKEVLDACIAHLGAEHHDTLTAKGILGESRYLQGRVSDAKSLQQEAVSGLTKLHGINNEDTLNAIDGLGRTVLKLYSEEDMRESQRLHRQAVDGMIVLLGRTHLRTLIARENLCQVAVQTGDEVLLKEAHETMLEVLEMRKEKLGKEHAYTLLAMVNLALVKSGQGDLEGADNLIHQGLPIAERNLGPDHVACLWARYHIGKIWVKQKRWEEAELHLIDCTERQRNLLQGRGQYHPDRLGALIELATVHHARGNMEECNRVVDEALMGFEKVTKTYEHPIAKKLKADRQRWNDESSKLARTGPLVD</sequence>
<dbReference type="Gene3D" id="1.25.40.10">
    <property type="entry name" value="Tetratricopeptide repeat domain"/>
    <property type="match status" value="2"/>
</dbReference>
<keyword evidence="1" id="KW-0175">Coiled coil</keyword>
<keyword evidence="3" id="KW-1185">Reference proteome</keyword>
<dbReference type="EMBL" id="MU006318">
    <property type="protein sequence ID" value="KAF2848361.1"/>
    <property type="molecule type" value="Genomic_DNA"/>
</dbReference>
<evidence type="ECO:0000256" key="1">
    <source>
        <dbReference type="SAM" id="Coils"/>
    </source>
</evidence>
<evidence type="ECO:0000313" key="2">
    <source>
        <dbReference type="EMBL" id="KAF2848361.1"/>
    </source>
</evidence>
<dbReference type="SUPFAM" id="SSF52540">
    <property type="entry name" value="P-loop containing nucleoside triphosphate hydrolases"/>
    <property type="match status" value="1"/>
</dbReference>
<dbReference type="SUPFAM" id="SSF48452">
    <property type="entry name" value="TPR-like"/>
    <property type="match status" value="2"/>
</dbReference>
<accession>A0A6A7AYJ8</accession>
<dbReference type="OrthoDB" id="5086500at2759"/>
<protein>
    <submittedName>
        <fullName evidence="2">Uncharacterized protein</fullName>
    </submittedName>
</protein>
<evidence type="ECO:0000313" key="3">
    <source>
        <dbReference type="Proteomes" id="UP000799423"/>
    </source>
</evidence>
<dbReference type="Pfam" id="PF13424">
    <property type="entry name" value="TPR_12"/>
    <property type="match status" value="1"/>
</dbReference>
<dbReference type="InterPro" id="IPR053137">
    <property type="entry name" value="NLR-like"/>
</dbReference>
<gene>
    <name evidence="2" type="ORF">T440DRAFT_491254</name>
</gene>
<organism evidence="2 3">
    <name type="scientific">Plenodomus tracheiphilus IPT5</name>
    <dbReference type="NCBI Taxonomy" id="1408161"/>
    <lineage>
        <taxon>Eukaryota</taxon>
        <taxon>Fungi</taxon>
        <taxon>Dikarya</taxon>
        <taxon>Ascomycota</taxon>
        <taxon>Pezizomycotina</taxon>
        <taxon>Dothideomycetes</taxon>
        <taxon>Pleosporomycetidae</taxon>
        <taxon>Pleosporales</taxon>
        <taxon>Pleosporineae</taxon>
        <taxon>Leptosphaeriaceae</taxon>
        <taxon>Plenodomus</taxon>
    </lineage>
</organism>